<reference evidence="1 2" key="1">
    <citation type="journal article" date="2013" name="Genome Announc.">
        <title>Genome Sequence of the Polycyclic Aromatic Hydrocarbon-Degrading Bacterium Strain Marinobacter nanhaiticus D15-8WT.</title>
        <authorList>
            <person name="Cui Z."/>
            <person name="Gao W."/>
            <person name="Li Q."/>
            <person name="Xu G."/>
            <person name="Zheng L."/>
        </authorList>
    </citation>
    <scope>NUCLEOTIDE SEQUENCE [LARGE SCALE GENOMIC DNA]</scope>
    <source>
        <strain evidence="1 2">D15-8W</strain>
    </source>
</reference>
<organism evidence="1 2">
    <name type="scientific">Marinobacter nanhaiticus D15-8W</name>
    <dbReference type="NCBI Taxonomy" id="626887"/>
    <lineage>
        <taxon>Bacteria</taxon>
        <taxon>Pseudomonadati</taxon>
        <taxon>Pseudomonadota</taxon>
        <taxon>Gammaproteobacteria</taxon>
        <taxon>Pseudomonadales</taxon>
        <taxon>Marinobacteraceae</taxon>
        <taxon>Marinobacter</taxon>
    </lineage>
</organism>
<evidence type="ECO:0008006" key="3">
    <source>
        <dbReference type="Google" id="ProtNLM"/>
    </source>
</evidence>
<name>N6W5X1_9GAMM</name>
<evidence type="ECO:0000313" key="1">
    <source>
        <dbReference type="EMBL" id="ENO15604.2"/>
    </source>
</evidence>
<dbReference type="EMBL" id="APLQ01000011">
    <property type="protein sequence ID" value="ENO15604.2"/>
    <property type="molecule type" value="Genomic_DNA"/>
</dbReference>
<proteinExistence type="predicted"/>
<dbReference type="Gene3D" id="3.40.50.10610">
    <property type="entry name" value="ABC-type transport auxiliary lipoprotein component"/>
    <property type="match status" value="1"/>
</dbReference>
<evidence type="ECO:0000313" key="2">
    <source>
        <dbReference type="Proteomes" id="UP000013165"/>
    </source>
</evidence>
<protein>
    <recommendedName>
        <fullName evidence="3">Penicillin-binding protein activator LpoB</fullName>
    </recommendedName>
</protein>
<gene>
    <name evidence="1" type="ORF">J057_09636</name>
</gene>
<sequence>MALALFSGCAVMQSEEGNPIPDDSTFAVVPLVNLSQTPQAGEQAASVLAAILRAKGSGNVTLYLPQVRDPLLFDNSEQRQEAITQARSGNNDYLVSGTVEEWRYKSGLDGEPAVGVTLEIRSADDQRIVWSGTAARTGWGRESLSVAAHKVIDELADAMPLVSGGE</sequence>
<comment type="caution">
    <text evidence="1">The sequence shown here is derived from an EMBL/GenBank/DDBJ whole genome shotgun (WGS) entry which is preliminary data.</text>
</comment>
<dbReference type="AlphaFoldDB" id="N6W5X1"/>
<dbReference type="Proteomes" id="UP000013165">
    <property type="component" value="Unassembled WGS sequence"/>
</dbReference>
<accession>N6W5X1</accession>
<dbReference type="PATRIC" id="fig|626887.3.peg.1934"/>
<dbReference type="OrthoDB" id="9791579at2"/>
<dbReference type="HOGENOM" id="CLU_105029_0_0_6"/>
<dbReference type="eggNOG" id="COG5616">
    <property type="taxonomic scope" value="Bacteria"/>
</dbReference>
<dbReference type="STRING" id="626887.J057_09636"/>
<keyword evidence="2" id="KW-1185">Reference proteome</keyword>